<evidence type="ECO:0000313" key="3">
    <source>
        <dbReference type="EMBL" id="CAA7394905.1"/>
    </source>
</evidence>
<dbReference type="EMBL" id="LR746267">
    <property type="protein sequence ID" value="CAA7394905.1"/>
    <property type="molecule type" value="Genomic_DNA"/>
</dbReference>
<evidence type="ECO:0000313" key="4">
    <source>
        <dbReference type="Proteomes" id="UP000663760"/>
    </source>
</evidence>
<gene>
    <name evidence="2" type="ORF">SI7747_04005073</name>
    <name evidence="3" type="ORF">SI8410_04005566</name>
</gene>
<dbReference type="AlphaFoldDB" id="A0A7I8IME9"/>
<keyword evidence="1" id="KW-1133">Transmembrane helix</keyword>
<name>A0A7I8IME9_SPIIN</name>
<accession>A0A7I8IME9</accession>
<sequence>MQSSTLPDCSWSLFSFHFFLTTCCQMFFNSSKRTGFIK</sequence>
<reference evidence="2" key="1">
    <citation type="submission" date="2019-12" db="EMBL/GenBank/DDBJ databases">
        <authorList>
            <person name="Scholz U."/>
            <person name="Mascher M."/>
            <person name="Fiebig A."/>
        </authorList>
    </citation>
    <scope>NUCLEOTIDE SEQUENCE</scope>
</reference>
<proteinExistence type="predicted"/>
<evidence type="ECO:0000256" key="1">
    <source>
        <dbReference type="SAM" id="Phobius"/>
    </source>
</evidence>
<dbReference type="Proteomes" id="UP000663760">
    <property type="component" value="Chromosome 4"/>
</dbReference>
<dbReference type="EMBL" id="LR743591">
    <property type="protein sequence ID" value="CAA2618906.1"/>
    <property type="molecule type" value="Genomic_DNA"/>
</dbReference>
<evidence type="ECO:0000313" key="2">
    <source>
        <dbReference type="EMBL" id="CAA2618906.1"/>
    </source>
</evidence>
<feature type="transmembrane region" description="Helical" evidence="1">
    <location>
        <begin position="12"/>
        <end position="28"/>
    </location>
</feature>
<keyword evidence="1" id="KW-0812">Transmembrane</keyword>
<organism evidence="2">
    <name type="scientific">Spirodela intermedia</name>
    <name type="common">Intermediate duckweed</name>
    <dbReference type="NCBI Taxonomy" id="51605"/>
    <lineage>
        <taxon>Eukaryota</taxon>
        <taxon>Viridiplantae</taxon>
        <taxon>Streptophyta</taxon>
        <taxon>Embryophyta</taxon>
        <taxon>Tracheophyta</taxon>
        <taxon>Spermatophyta</taxon>
        <taxon>Magnoliopsida</taxon>
        <taxon>Liliopsida</taxon>
        <taxon>Araceae</taxon>
        <taxon>Lemnoideae</taxon>
        <taxon>Spirodela</taxon>
    </lineage>
</organism>
<protein>
    <submittedName>
        <fullName evidence="2">Uncharacterized protein</fullName>
    </submittedName>
</protein>
<keyword evidence="1" id="KW-0472">Membrane</keyword>
<keyword evidence="4" id="KW-1185">Reference proteome</keyword>